<dbReference type="RefSeq" id="XP_024339325.1">
    <property type="nucleotide sequence ID" value="XM_024485220.1"/>
</dbReference>
<dbReference type="SUPFAM" id="SSF53098">
    <property type="entry name" value="Ribonuclease H-like"/>
    <property type="match status" value="1"/>
</dbReference>
<evidence type="ECO:0000313" key="3">
    <source>
        <dbReference type="EMBL" id="OSX62531.1"/>
    </source>
</evidence>
<proteinExistence type="predicted"/>
<dbReference type="Pfam" id="PF04937">
    <property type="entry name" value="DUF659"/>
    <property type="match status" value="1"/>
</dbReference>
<accession>A0A1X6N1M8</accession>
<dbReference type="InterPro" id="IPR007021">
    <property type="entry name" value="DUF659"/>
</dbReference>
<dbReference type="OrthoDB" id="2801221at2759"/>
<feature type="region of interest" description="Disordered" evidence="1">
    <location>
        <begin position="1"/>
        <end position="25"/>
    </location>
</feature>
<feature type="region of interest" description="Disordered" evidence="1">
    <location>
        <begin position="708"/>
        <end position="731"/>
    </location>
</feature>
<reference evidence="3 4" key="1">
    <citation type="submission" date="2017-04" db="EMBL/GenBank/DDBJ databases">
        <title>Genome Sequence of the Model Brown-Rot Fungus Postia placenta SB12.</title>
        <authorList>
            <consortium name="DOE Joint Genome Institute"/>
            <person name="Gaskell J."/>
            <person name="Kersten P."/>
            <person name="Larrondo L.F."/>
            <person name="Canessa P."/>
            <person name="Martinez D."/>
            <person name="Hibbett D."/>
            <person name="Schmoll M."/>
            <person name="Kubicek C.P."/>
            <person name="Martinez A.T."/>
            <person name="Yadav J."/>
            <person name="Master E."/>
            <person name="Magnuson J.K."/>
            <person name="James T."/>
            <person name="Yaver D."/>
            <person name="Berka R."/>
            <person name="Labutti K."/>
            <person name="Lipzen A."/>
            <person name="Aerts A."/>
            <person name="Barry K."/>
            <person name="Henrissat B."/>
            <person name="Blanchette R."/>
            <person name="Grigoriev I."/>
            <person name="Cullen D."/>
        </authorList>
    </citation>
    <scope>NUCLEOTIDE SEQUENCE [LARGE SCALE GENOMIC DNA]</scope>
    <source>
        <strain evidence="3 4">MAD-698-R-SB12</strain>
    </source>
</reference>
<name>A0A1X6N1M8_9APHY</name>
<evidence type="ECO:0000313" key="4">
    <source>
        <dbReference type="Proteomes" id="UP000194127"/>
    </source>
</evidence>
<organism evidence="3 4">
    <name type="scientific">Postia placenta MAD-698-R-SB12</name>
    <dbReference type="NCBI Taxonomy" id="670580"/>
    <lineage>
        <taxon>Eukaryota</taxon>
        <taxon>Fungi</taxon>
        <taxon>Dikarya</taxon>
        <taxon>Basidiomycota</taxon>
        <taxon>Agaricomycotina</taxon>
        <taxon>Agaricomycetes</taxon>
        <taxon>Polyporales</taxon>
        <taxon>Adustoporiaceae</taxon>
        <taxon>Rhodonia</taxon>
    </lineage>
</organism>
<evidence type="ECO:0000259" key="2">
    <source>
        <dbReference type="Pfam" id="PF04937"/>
    </source>
</evidence>
<feature type="domain" description="DUF659" evidence="2">
    <location>
        <begin position="252"/>
        <end position="396"/>
    </location>
</feature>
<sequence length="731" mass="81869">MLGKRKGAEKQAGGQKAKVQAKKKKVAKAETKILTDFTDTTFIDSDEEPDTCIGGVRLTPILLKVTRLCRDSQNQDKKWESGAWEIAILGNFNQVTFLMGMEAQNQVLGQCRIQLGQLLLEVRLVFTVFDSVITVGNIVNIIAHLHHEVVVLTAVKSNASKAEGSKASADVNIGSDSNANNNNDPIKAAHEKSASTMMNRIFMGEGRKNLKLRGDRALAVLIACAGISPNIVDSQQFKDFVTIIGRGVYGSPSSTTLRNHLIPKEATYIHIQTIELLKTQQDLTLSFDRGKTRKPKGVYTIHISTPERRVFLMDLNDTSRVSHTANYIVEILQEIIAGVGAERFSGIMSDNTGNTRKAWQLICTMFTHIFNMQDSCYEMNLALGQISELPEFKDVCTSLPYYVIILVISDMRAILAFMNKLTYMMEHFNDAHKYLNITIGLAAIGDTQFTTLTWTTISVWECLPAFRKIVAQRELNIEIVSRNHLFEPNTHETLQFKLSLKMFIAVTSPYAKAIKCLESSLSTASDVFVFWPGIITQLHNLNEYGNLIDAKPDEIHTGMQLRNPRLANLTPGAALNALKSELKAYAKKCNPFSHALREGMSVCKCSDYIKIRQWYHWDPQSTKKALTVSWHNMDETICAPSWHAKQAQDSECGPDIPSSPISADLLEDVPNYKDERRDKFVVSDLVNLNALFLKEILANKCPEVPRPRDKVRVKHVSKASSSDGSLDWDKW</sequence>
<gene>
    <name evidence="3" type="ORF">POSPLADRAFT_1140739</name>
</gene>
<dbReference type="AlphaFoldDB" id="A0A1X6N1M8"/>
<evidence type="ECO:0000256" key="1">
    <source>
        <dbReference type="SAM" id="MobiDB-lite"/>
    </source>
</evidence>
<dbReference type="GeneID" id="36330169"/>
<dbReference type="Proteomes" id="UP000194127">
    <property type="component" value="Unassembled WGS sequence"/>
</dbReference>
<protein>
    <recommendedName>
        <fullName evidence="2">DUF659 domain-containing protein</fullName>
    </recommendedName>
</protein>
<dbReference type="EMBL" id="KZ110596">
    <property type="protein sequence ID" value="OSX62531.1"/>
    <property type="molecule type" value="Genomic_DNA"/>
</dbReference>
<dbReference type="InterPro" id="IPR012337">
    <property type="entry name" value="RNaseH-like_sf"/>
</dbReference>
<keyword evidence="4" id="KW-1185">Reference proteome</keyword>